<feature type="region of interest" description="Disordered" evidence="1">
    <location>
        <begin position="85"/>
        <end position="132"/>
    </location>
</feature>
<gene>
    <name evidence="3" type="primary">MAP4</name>
</gene>
<evidence type="ECO:0000256" key="1">
    <source>
        <dbReference type="SAM" id="MobiDB-lite"/>
    </source>
</evidence>
<dbReference type="PANTHER" id="PTHR11501:SF16">
    <property type="entry name" value="MICROTUBULE-ASSOCIATED PROTEIN 4"/>
    <property type="match status" value="1"/>
</dbReference>
<dbReference type="GO" id="GO:0008017">
    <property type="term" value="F:microtubule binding"/>
    <property type="evidence" value="ECO:0007669"/>
    <property type="project" value="InterPro"/>
</dbReference>
<dbReference type="PANTHER" id="PTHR11501">
    <property type="entry name" value="MICROTUBULE-ASSOCIATED PROTEIN"/>
    <property type="match status" value="1"/>
</dbReference>
<dbReference type="RefSeq" id="XP_019487958.1">
    <property type="nucleotide sequence ID" value="XM_019632413.1"/>
</dbReference>
<protein>
    <submittedName>
        <fullName evidence="3">Microtubule-associated protein 4 isoform X19</fullName>
    </submittedName>
</protein>
<dbReference type="GeneID" id="109376377"/>
<evidence type="ECO:0000313" key="3">
    <source>
        <dbReference type="RefSeq" id="XP_019487958.1"/>
    </source>
</evidence>
<sequence length="132" mass="14313">MSHQVKPTLQRKGIKLHFLKGQVSKNLQLQWCRMADLSLADALTEPPPEIEGEIKRDFIATLEAEAYDDVVGETVGKTDYIPLLDVDENTGNSESKKKPCPDTSQGEGTPSSKPAVLANGDHGIKGNDTPEA</sequence>
<feature type="compositionally biased region" description="Polar residues" evidence="1">
    <location>
        <begin position="102"/>
        <end position="112"/>
    </location>
</feature>
<dbReference type="InterPro" id="IPR027324">
    <property type="entry name" value="MAP2/MAP4/Tau"/>
</dbReference>
<organism evidence="2 3">
    <name type="scientific">Hipposideros armiger</name>
    <name type="common">Great Himalayan leaf-nosed bat</name>
    <dbReference type="NCBI Taxonomy" id="186990"/>
    <lineage>
        <taxon>Eukaryota</taxon>
        <taxon>Metazoa</taxon>
        <taxon>Chordata</taxon>
        <taxon>Craniata</taxon>
        <taxon>Vertebrata</taxon>
        <taxon>Euteleostomi</taxon>
        <taxon>Mammalia</taxon>
        <taxon>Eutheria</taxon>
        <taxon>Laurasiatheria</taxon>
        <taxon>Chiroptera</taxon>
        <taxon>Yinpterochiroptera</taxon>
        <taxon>Rhinolophoidea</taxon>
        <taxon>Hipposideridae</taxon>
        <taxon>Hipposideros</taxon>
    </lineage>
</organism>
<dbReference type="CTD" id="4134"/>
<evidence type="ECO:0000313" key="2">
    <source>
        <dbReference type="Proteomes" id="UP000694851"/>
    </source>
</evidence>
<accession>A0A8B7QJV2</accession>
<dbReference type="OrthoDB" id="9378527at2759"/>
<dbReference type="GO" id="GO:0031175">
    <property type="term" value="P:neuron projection development"/>
    <property type="evidence" value="ECO:0007669"/>
    <property type="project" value="TreeGrafter"/>
</dbReference>
<name>A0A8B7QJV2_HIPAR</name>
<dbReference type="AlphaFoldDB" id="A0A8B7QJV2"/>
<dbReference type="GO" id="GO:0043005">
    <property type="term" value="C:neuron projection"/>
    <property type="evidence" value="ECO:0007669"/>
    <property type="project" value="TreeGrafter"/>
</dbReference>
<dbReference type="Proteomes" id="UP000694851">
    <property type="component" value="Unplaced"/>
</dbReference>
<reference evidence="3" key="1">
    <citation type="submission" date="2025-08" db="UniProtKB">
        <authorList>
            <consortium name="RefSeq"/>
        </authorList>
    </citation>
    <scope>IDENTIFICATION</scope>
    <source>
        <tissue evidence="3">Muscle</tissue>
    </source>
</reference>
<dbReference type="GO" id="GO:0000226">
    <property type="term" value="P:microtubule cytoskeleton organization"/>
    <property type="evidence" value="ECO:0007669"/>
    <property type="project" value="TreeGrafter"/>
</dbReference>
<proteinExistence type="predicted"/>
<keyword evidence="2" id="KW-1185">Reference proteome</keyword>